<dbReference type="OrthoDB" id="3702761at2759"/>
<name>A0A6A5WSE5_9PLEO</name>
<dbReference type="Proteomes" id="UP000799779">
    <property type="component" value="Unassembled WGS sequence"/>
</dbReference>
<proteinExistence type="predicted"/>
<protein>
    <submittedName>
        <fullName evidence="1">Uncharacterized protein</fullName>
    </submittedName>
</protein>
<evidence type="ECO:0000313" key="1">
    <source>
        <dbReference type="EMBL" id="KAF2000456.1"/>
    </source>
</evidence>
<evidence type="ECO:0000313" key="2">
    <source>
        <dbReference type="Proteomes" id="UP000799779"/>
    </source>
</evidence>
<gene>
    <name evidence="1" type="ORF">P154DRAFT_620263</name>
</gene>
<keyword evidence="2" id="KW-1185">Reference proteome</keyword>
<sequence>MYIAKRTVPPPTLNTLPSELRRIIVAHLAPSGPNHVRYAPGSKVHLKNANLAHSCLREWVPEYMFQEMCLTHVVVGISSHLELFALDPSNTELMKHVKVIHVKVPPAIRWEVHTDDPFDSLSDITDQRLAKSMKVVGFDKLAPGIVEYFLNYHKALVEPFTSNNRWYALKSASRDMWYQTFRRFPNLEHISVGICKRNEHPSPTYTNTFVSQYGKDVIMNEEPMFVEDCTTNLAWASSSSLLRFPETVKSLHLHMANLDNLNTFATVNRLLNTCYGDPMVPTVRPHLAQITKLVLDIQGAEGVHGRASWPRNTGSAGAVRYWKKVLTCMKNLTHLDIRQIAASNDVTFTDNEQTDLKSSILQWLLPDWTHLEGLRHLALRYFKIDRDSISKILSSEMSQLTSLCLSEISLTWDEEDGYTNWGPQHLDHLQGQTWITTCQWLSTNLNLENIEIVRPLSNINTGNSYIMHPKVFDQVRAIPNVTLDTSGSLRRVVGFAPRETMPKDPVPPLEDSYILELPAVPQNDLASVVQ</sequence>
<organism evidence="1 2">
    <name type="scientific">Amniculicola lignicola CBS 123094</name>
    <dbReference type="NCBI Taxonomy" id="1392246"/>
    <lineage>
        <taxon>Eukaryota</taxon>
        <taxon>Fungi</taxon>
        <taxon>Dikarya</taxon>
        <taxon>Ascomycota</taxon>
        <taxon>Pezizomycotina</taxon>
        <taxon>Dothideomycetes</taxon>
        <taxon>Pleosporomycetidae</taxon>
        <taxon>Pleosporales</taxon>
        <taxon>Amniculicolaceae</taxon>
        <taxon>Amniculicola</taxon>
    </lineage>
</organism>
<reference evidence="1" key="1">
    <citation type="journal article" date="2020" name="Stud. Mycol.">
        <title>101 Dothideomycetes genomes: a test case for predicting lifestyles and emergence of pathogens.</title>
        <authorList>
            <person name="Haridas S."/>
            <person name="Albert R."/>
            <person name="Binder M."/>
            <person name="Bloem J."/>
            <person name="Labutti K."/>
            <person name="Salamov A."/>
            <person name="Andreopoulos B."/>
            <person name="Baker S."/>
            <person name="Barry K."/>
            <person name="Bills G."/>
            <person name="Bluhm B."/>
            <person name="Cannon C."/>
            <person name="Castanera R."/>
            <person name="Culley D."/>
            <person name="Daum C."/>
            <person name="Ezra D."/>
            <person name="Gonzalez J."/>
            <person name="Henrissat B."/>
            <person name="Kuo A."/>
            <person name="Liang C."/>
            <person name="Lipzen A."/>
            <person name="Lutzoni F."/>
            <person name="Magnuson J."/>
            <person name="Mondo S."/>
            <person name="Nolan M."/>
            <person name="Ohm R."/>
            <person name="Pangilinan J."/>
            <person name="Park H.-J."/>
            <person name="Ramirez L."/>
            <person name="Alfaro M."/>
            <person name="Sun H."/>
            <person name="Tritt A."/>
            <person name="Yoshinaga Y."/>
            <person name="Zwiers L.-H."/>
            <person name="Turgeon B."/>
            <person name="Goodwin S."/>
            <person name="Spatafora J."/>
            <person name="Crous P."/>
            <person name="Grigoriev I."/>
        </authorList>
    </citation>
    <scope>NUCLEOTIDE SEQUENCE</scope>
    <source>
        <strain evidence="1">CBS 123094</strain>
    </source>
</reference>
<accession>A0A6A5WSE5</accession>
<dbReference type="SUPFAM" id="SSF52047">
    <property type="entry name" value="RNI-like"/>
    <property type="match status" value="1"/>
</dbReference>
<dbReference type="EMBL" id="ML977589">
    <property type="protein sequence ID" value="KAF2000456.1"/>
    <property type="molecule type" value="Genomic_DNA"/>
</dbReference>
<dbReference type="AlphaFoldDB" id="A0A6A5WSE5"/>